<gene>
    <name evidence="1" type="ORF">PsorP6_014604</name>
</gene>
<comment type="caution">
    <text evidence="1">The sequence shown here is derived from an EMBL/GenBank/DDBJ whole genome shotgun (WGS) entry which is preliminary data.</text>
</comment>
<reference evidence="1 2" key="1">
    <citation type="journal article" date="2022" name="bioRxiv">
        <title>The genome of the oomycete Peronosclerospora sorghi, a cosmopolitan pathogen of maize and sorghum, is inflated with dispersed pseudogenes.</title>
        <authorList>
            <person name="Fletcher K."/>
            <person name="Martin F."/>
            <person name="Isakeit T."/>
            <person name="Cavanaugh K."/>
            <person name="Magill C."/>
            <person name="Michelmore R."/>
        </authorList>
    </citation>
    <scope>NUCLEOTIDE SEQUENCE [LARGE SCALE GENOMIC DNA]</scope>
    <source>
        <strain evidence="1">P6</strain>
    </source>
</reference>
<accession>A0ACC0VUJ6</accession>
<evidence type="ECO:0000313" key="2">
    <source>
        <dbReference type="Proteomes" id="UP001163321"/>
    </source>
</evidence>
<sequence>MHPDHEETCADSRTKLFEFQSAEGRFGEMREAGQRTNKWYHLPTVRDPVKVVELLQIVVNLLGQISDNTICISPALVVIACLFTIIVEDFRLNLTRSFLNVLFSAIAKAIFAPEKNSMIYFQRFLGENPVVL</sequence>
<proteinExistence type="predicted"/>
<dbReference type="EMBL" id="CM047586">
    <property type="protein sequence ID" value="KAI9909635.1"/>
    <property type="molecule type" value="Genomic_DNA"/>
</dbReference>
<keyword evidence="2" id="KW-1185">Reference proteome</keyword>
<organism evidence="1 2">
    <name type="scientific">Peronosclerospora sorghi</name>
    <dbReference type="NCBI Taxonomy" id="230839"/>
    <lineage>
        <taxon>Eukaryota</taxon>
        <taxon>Sar</taxon>
        <taxon>Stramenopiles</taxon>
        <taxon>Oomycota</taxon>
        <taxon>Peronosporomycetes</taxon>
        <taxon>Peronosporales</taxon>
        <taxon>Peronosporaceae</taxon>
        <taxon>Peronosclerospora</taxon>
    </lineage>
</organism>
<name>A0ACC0VUJ6_9STRA</name>
<evidence type="ECO:0000313" key="1">
    <source>
        <dbReference type="EMBL" id="KAI9909635.1"/>
    </source>
</evidence>
<protein>
    <submittedName>
        <fullName evidence="1">Uncharacterized protein</fullName>
    </submittedName>
</protein>
<dbReference type="Proteomes" id="UP001163321">
    <property type="component" value="Chromosome 7"/>
</dbReference>